<reference evidence="2 3" key="1">
    <citation type="submission" date="2016-10" db="EMBL/GenBank/DDBJ databases">
        <authorList>
            <person name="de Groot N.N."/>
        </authorList>
    </citation>
    <scope>NUCLEOTIDE SEQUENCE [LARGE SCALE GENOMIC DNA]</scope>
    <source>
        <strain evidence="2 3">CGMCC 1.9157</strain>
    </source>
</reference>
<protein>
    <submittedName>
        <fullName evidence="2">CobQ/CobB/MinD/ParA nucleotide binding domain-containing protein</fullName>
    </submittedName>
</protein>
<dbReference type="Pfam" id="PF01656">
    <property type="entry name" value="CbiA"/>
    <property type="match status" value="1"/>
</dbReference>
<dbReference type="RefSeq" id="WP_090075546.1">
    <property type="nucleotide sequence ID" value="NZ_FOVR01000021.1"/>
</dbReference>
<dbReference type="EMBL" id="FOVR01000021">
    <property type="protein sequence ID" value="SFP08632.1"/>
    <property type="molecule type" value="Genomic_DNA"/>
</dbReference>
<feature type="domain" description="CobQ/CobB/MinD/ParA nucleotide binding" evidence="1">
    <location>
        <begin position="9"/>
        <end position="147"/>
    </location>
</feature>
<evidence type="ECO:0000313" key="3">
    <source>
        <dbReference type="Proteomes" id="UP000199236"/>
    </source>
</evidence>
<keyword evidence="3" id="KW-1185">Reference proteome</keyword>
<dbReference type="Proteomes" id="UP000199236">
    <property type="component" value="Unassembled WGS sequence"/>
</dbReference>
<sequence>MEKTFHLVLQAKGGIGKSLTASIIAQYYSHRAVSVTAVDCDPSTPTFSTIPGLKAIPLQIMEEDDINPRCFDQMIETIVEAEAGERIICDIGTSAYVPFTSYLIQNVALPFLQDSGTRVLIHSPICGGPAFQSTLDGLGELISQFETAQFVIWENEFFGPVGREGKSFSESKFFQTYKDRIFELLLHPRVQQATFGADIRAMMEQSLTFEAAIQSPDFKIMSRQRLRQIWKSHVTQLDQSRLSAALVAEEAAE</sequence>
<evidence type="ECO:0000313" key="2">
    <source>
        <dbReference type="EMBL" id="SFP08632.1"/>
    </source>
</evidence>
<dbReference type="Gene3D" id="3.40.50.300">
    <property type="entry name" value="P-loop containing nucleotide triphosphate hydrolases"/>
    <property type="match status" value="1"/>
</dbReference>
<evidence type="ECO:0000259" key="1">
    <source>
        <dbReference type="Pfam" id="PF01656"/>
    </source>
</evidence>
<dbReference type="AlphaFoldDB" id="A0A1I5MGC1"/>
<dbReference type="STRING" id="655353.SAMN04488056_12129"/>
<dbReference type="SUPFAM" id="SSF52540">
    <property type="entry name" value="P-loop containing nucleoside triphosphate hydrolases"/>
    <property type="match status" value="1"/>
</dbReference>
<dbReference type="InterPro" id="IPR027417">
    <property type="entry name" value="P-loop_NTPase"/>
</dbReference>
<dbReference type="OrthoDB" id="69313at2"/>
<name>A0A1I5MGC1_9HYPH</name>
<accession>A0A1I5MGC1</accession>
<proteinExistence type="predicted"/>
<organism evidence="2 3">
    <name type="scientific">Cohaesibacter marisflavi</name>
    <dbReference type="NCBI Taxonomy" id="655353"/>
    <lineage>
        <taxon>Bacteria</taxon>
        <taxon>Pseudomonadati</taxon>
        <taxon>Pseudomonadota</taxon>
        <taxon>Alphaproteobacteria</taxon>
        <taxon>Hyphomicrobiales</taxon>
        <taxon>Cohaesibacteraceae</taxon>
    </lineage>
</organism>
<dbReference type="InterPro" id="IPR002586">
    <property type="entry name" value="CobQ/CobB/MinD/ParA_Nub-bd_dom"/>
</dbReference>
<gene>
    <name evidence="2" type="ORF">SAMN04488056_12129</name>
</gene>